<organism evidence="2 3">
    <name type="scientific">Corchorus olitorius</name>
    <dbReference type="NCBI Taxonomy" id="93759"/>
    <lineage>
        <taxon>Eukaryota</taxon>
        <taxon>Viridiplantae</taxon>
        <taxon>Streptophyta</taxon>
        <taxon>Embryophyta</taxon>
        <taxon>Tracheophyta</taxon>
        <taxon>Spermatophyta</taxon>
        <taxon>Magnoliopsida</taxon>
        <taxon>eudicotyledons</taxon>
        <taxon>Gunneridae</taxon>
        <taxon>Pentapetalae</taxon>
        <taxon>rosids</taxon>
        <taxon>malvids</taxon>
        <taxon>Malvales</taxon>
        <taxon>Malvaceae</taxon>
        <taxon>Grewioideae</taxon>
        <taxon>Apeibeae</taxon>
        <taxon>Corchorus</taxon>
    </lineage>
</organism>
<keyword evidence="1" id="KW-1133">Transmembrane helix</keyword>
<dbReference type="Proteomes" id="UP000187203">
    <property type="component" value="Unassembled WGS sequence"/>
</dbReference>
<proteinExistence type="predicted"/>
<protein>
    <submittedName>
        <fullName evidence="2">Uncharacterized protein</fullName>
    </submittedName>
</protein>
<name>A0A1R3FXQ6_9ROSI</name>
<keyword evidence="1" id="KW-0472">Membrane</keyword>
<keyword evidence="1" id="KW-0812">Transmembrane</keyword>
<sequence length="99" mass="10521">MGFEKKKGESGLAPLVALVMMILMLGLKATCCRGAHVLVKSNATYECKGGNGRLDGCRIAENLELENLDFLMMSSNVFRILQGEGGSGNHVTGTTNDAD</sequence>
<evidence type="ECO:0000313" key="2">
    <source>
        <dbReference type="EMBL" id="OMO50622.1"/>
    </source>
</evidence>
<accession>A0A1R3FXQ6</accession>
<keyword evidence="3" id="KW-1185">Reference proteome</keyword>
<evidence type="ECO:0000313" key="3">
    <source>
        <dbReference type="Proteomes" id="UP000187203"/>
    </source>
</evidence>
<dbReference type="AlphaFoldDB" id="A0A1R3FXQ6"/>
<gene>
    <name evidence="2" type="ORF">COLO4_37977</name>
</gene>
<dbReference type="EMBL" id="AWUE01024480">
    <property type="protein sequence ID" value="OMO50622.1"/>
    <property type="molecule type" value="Genomic_DNA"/>
</dbReference>
<evidence type="ECO:0000256" key="1">
    <source>
        <dbReference type="SAM" id="Phobius"/>
    </source>
</evidence>
<reference evidence="3" key="1">
    <citation type="submission" date="2013-09" db="EMBL/GenBank/DDBJ databases">
        <title>Corchorus olitorius genome sequencing.</title>
        <authorList>
            <person name="Alam M."/>
            <person name="Haque M.S."/>
            <person name="Islam M.S."/>
            <person name="Emdad E.M."/>
            <person name="Islam M.M."/>
            <person name="Ahmed B."/>
            <person name="Halim A."/>
            <person name="Hossen Q.M.M."/>
            <person name="Hossain M.Z."/>
            <person name="Ahmed R."/>
            <person name="Khan M.M."/>
            <person name="Islam R."/>
            <person name="Rashid M.M."/>
            <person name="Khan S.A."/>
            <person name="Rahman M.S."/>
            <person name="Alam M."/>
            <person name="Yahiya A.S."/>
            <person name="Khan M.S."/>
            <person name="Azam M.S."/>
            <person name="Haque T."/>
            <person name="Lashkar M.Z.H."/>
            <person name="Akhand A.I."/>
            <person name="Morshed G."/>
            <person name="Roy S."/>
            <person name="Uddin K.S."/>
            <person name="Rabeya T."/>
            <person name="Hossain A.S."/>
            <person name="Chowdhury A."/>
            <person name="Snigdha A.R."/>
            <person name="Mortoza M.S."/>
            <person name="Matin S.A."/>
            <person name="Hoque S.M.E."/>
            <person name="Islam M.K."/>
            <person name="Roy D.K."/>
            <person name="Haider R."/>
            <person name="Moosa M.M."/>
            <person name="Elias S.M."/>
            <person name="Hasan A.M."/>
            <person name="Jahan S."/>
            <person name="Shafiuddin M."/>
            <person name="Mahmood N."/>
            <person name="Shommy N.S."/>
        </authorList>
    </citation>
    <scope>NUCLEOTIDE SEQUENCE [LARGE SCALE GENOMIC DNA]</scope>
    <source>
        <strain evidence="3">cv. O-4</strain>
    </source>
</reference>
<comment type="caution">
    <text evidence="2">The sequence shown here is derived from an EMBL/GenBank/DDBJ whole genome shotgun (WGS) entry which is preliminary data.</text>
</comment>
<feature type="transmembrane region" description="Helical" evidence="1">
    <location>
        <begin position="12"/>
        <end position="30"/>
    </location>
</feature>